<keyword evidence="3" id="KW-1185">Reference proteome</keyword>
<dbReference type="Proteomes" id="UP001595952">
    <property type="component" value="Unassembled WGS sequence"/>
</dbReference>
<dbReference type="RefSeq" id="WP_380060727.1">
    <property type="nucleotide sequence ID" value="NZ_JBHSEI010000002.1"/>
</dbReference>
<feature type="chain" id="PRO_5045062672" evidence="1">
    <location>
        <begin position="16"/>
        <end position="297"/>
    </location>
</feature>
<evidence type="ECO:0000256" key="1">
    <source>
        <dbReference type="SAM" id="SignalP"/>
    </source>
</evidence>
<sequence length="297" mass="33442">MMVLTSLTLLSVASAQVGLGVPAVYTLVDHELVGPVKQLKERSYSAEGTVLSRAEFLKGNAWISRDWVFDQGRLIRSEDWGGRTDGVANHQVTTYAFKNTCLQGRRVQDLSVYPPGRKHEAEQRDETVTSDVSCRMTESVESVHGKPALRKAFAWNGTTVRVTAFRKDNSVAYAWTGNCWSTLTTCSETVVEGRLEKRRTVTRTAAGRLIRVEESSTSDGTLNWQWRSEYNAQGWLTSDSKLDQTNGKWKLTYVYKYPKVDARGNWLERQEFTVGYEFGKQVLGLTGLTTRAVMYAK</sequence>
<gene>
    <name evidence="2" type="ORF">ACFO0D_04970</name>
</gene>
<protein>
    <submittedName>
        <fullName evidence="2">Uncharacterized protein</fullName>
    </submittedName>
</protein>
<organism evidence="2 3">
    <name type="scientific">Deinococcus hohokamensis</name>
    <dbReference type="NCBI Taxonomy" id="309883"/>
    <lineage>
        <taxon>Bacteria</taxon>
        <taxon>Thermotogati</taxon>
        <taxon>Deinococcota</taxon>
        <taxon>Deinococci</taxon>
        <taxon>Deinococcales</taxon>
        <taxon>Deinococcaceae</taxon>
        <taxon>Deinococcus</taxon>
    </lineage>
</organism>
<evidence type="ECO:0000313" key="2">
    <source>
        <dbReference type="EMBL" id="MFC4637692.1"/>
    </source>
</evidence>
<comment type="caution">
    <text evidence="2">The sequence shown here is derived from an EMBL/GenBank/DDBJ whole genome shotgun (WGS) entry which is preliminary data.</text>
</comment>
<reference evidence="3" key="1">
    <citation type="journal article" date="2019" name="Int. J. Syst. Evol. Microbiol.">
        <title>The Global Catalogue of Microorganisms (GCM) 10K type strain sequencing project: providing services to taxonomists for standard genome sequencing and annotation.</title>
        <authorList>
            <consortium name="The Broad Institute Genomics Platform"/>
            <consortium name="The Broad Institute Genome Sequencing Center for Infectious Disease"/>
            <person name="Wu L."/>
            <person name="Ma J."/>
        </authorList>
    </citation>
    <scope>NUCLEOTIDE SEQUENCE [LARGE SCALE GENOMIC DNA]</scope>
    <source>
        <strain evidence="3">CCUG 55995</strain>
    </source>
</reference>
<name>A0ABV9I6I3_9DEIO</name>
<feature type="signal peptide" evidence="1">
    <location>
        <begin position="1"/>
        <end position="15"/>
    </location>
</feature>
<proteinExistence type="predicted"/>
<dbReference type="EMBL" id="JBHSEI010000002">
    <property type="protein sequence ID" value="MFC4637692.1"/>
    <property type="molecule type" value="Genomic_DNA"/>
</dbReference>
<keyword evidence="1" id="KW-0732">Signal</keyword>
<evidence type="ECO:0000313" key="3">
    <source>
        <dbReference type="Proteomes" id="UP001595952"/>
    </source>
</evidence>
<accession>A0ABV9I6I3</accession>